<dbReference type="AlphaFoldDB" id="A0A3S0RTQ3"/>
<comment type="caution">
    <text evidence="1">The sequence shown here is derived from an EMBL/GenBank/DDBJ whole genome shotgun (WGS) entry which is preliminary data.</text>
</comment>
<protein>
    <submittedName>
        <fullName evidence="1">Uncharacterized protein</fullName>
    </submittedName>
</protein>
<organism evidence="1 2">
    <name type="scientific">Lysinibacillus antri</name>
    <dbReference type="NCBI Taxonomy" id="2498145"/>
    <lineage>
        <taxon>Bacteria</taxon>
        <taxon>Bacillati</taxon>
        <taxon>Bacillota</taxon>
        <taxon>Bacilli</taxon>
        <taxon>Bacillales</taxon>
        <taxon>Bacillaceae</taxon>
        <taxon>Lysinibacillus</taxon>
    </lineage>
</organism>
<dbReference type="EMBL" id="RYYR01000035">
    <property type="protein sequence ID" value="RUL47907.1"/>
    <property type="molecule type" value="Genomic_DNA"/>
</dbReference>
<evidence type="ECO:0000313" key="1">
    <source>
        <dbReference type="EMBL" id="RUL47907.1"/>
    </source>
</evidence>
<keyword evidence="2" id="KW-1185">Reference proteome</keyword>
<sequence length="218" mass="25110">MKLFNVRKGLFVYFENELHRVYAVKPMYKKSVHLIRLRDLTQQLASAAEVERYQPKENDSFIFNKKVYTLSKEQKADVGDYILITYPHPDILDHYSLNEIEVVATVENKGVITTNSNGIKHTEYLLMVPGRDENSHPIEYHDLSIAQGDTAYLETSNTIHDLLPIIGDVYQKLDDTSIEAMVVAIQGDIVFLGGGLEVHQEELMDPEKWDFLYNFLDK</sequence>
<accession>A0A3S0RTQ3</accession>
<dbReference type="Proteomes" id="UP000287910">
    <property type="component" value="Unassembled WGS sequence"/>
</dbReference>
<reference evidence="1 2" key="1">
    <citation type="submission" date="2018-12" db="EMBL/GenBank/DDBJ databases">
        <title>Lysinibacillus antri sp. nov., isolated from a cave soil.</title>
        <authorList>
            <person name="Narsing Rao M.P."/>
            <person name="Zhang H."/>
            <person name="Dong Z.-Y."/>
            <person name="Niu X.-K."/>
            <person name="Zhang K."/>
            <person name="Fang B.-Z."/>
            <person name="Kang Y.-Q."/>
            <person name="Xiao M."/>
            <person name="Li W.-J."/>
        </authorList>
    </citation>
    <scope>NUCLEOTIDE SEQUENCE [LARGE SCALE GENOMIC DNA]</scope>
    <source>
        <strain evidence="1 2">SYSU K30002</strain>
    </source>
</reference>
<gene>
    <name evidence="1" type="ORF">EK386_17710</name>
</gene>
<dbReference type="RefSeq" id="WP_126660510.1">
    <property type="nucleotide sequence ID" value="NZ_RYYR01000035.1"/>
</dbReference>
<proteinExistence type="predicted"/>
<evidence type="ECO:0000313" key="2">
    <source>
        <dbReference type="Proteomes" id="UP000287910"/>
    </source>
</evidence>
<name>A0A3S0RTQ3_9BACI</name>